<protein>
    <recommendedName>
        <fullName evidence="15">Cytochrome P450</fullName>
    </recommendedName>
</protein>
<dbReference type="GO" id="GO:0016705">
    <property type="term" value="F:oxidoreductase activity, acting on paired donors, with incorporation or reduction of molecular oxygen"/>
    <property type="evidence" value="ECO:0007669"/>
    <property type="project" value="InterPro"/>
</dbReference>
<dbReference type="FunFam" id="1.10.630.10:FF:000003">
    <property type="entry name" value="cytochrome P450 3A12-like isoform X2"/>
    <property type="match status" value="2"/>
</dbReference>
<comment type="subcellular location">
    <subcellularLocation>
        <location evidence="2">Endoplasmic reticulum membrane</location>
    </subcellularLocation>
</comment>
<dbReference type="AlphaFoldDB" id="A0AA89BR36"/>
<dbReference type="Gene3D" id="1.10.630.10">
    <property type="entry name" value="Cytochrome P450"/>
    <property type="match status" value="3"/>
</dbReference>
<evidence type="ECO:0000256" key="12">
    <source>
        <dbReference type="PIRSR" id="PIRSR602401-1"/>
    </source>
</evidence>
<comment type="caution">
    <text evidence="13">The sequence shown here is derived from an EMBL/GenBank/DDBJ whole genome shotgun (WGS) entry which is preliminary data.</text>
</comment>
<comment type="similarity">
    <text evidence="3">Belongs to the cytochrome P450 family.</text>
</comment>
<dbReference type="GO" id="GO:0020037">
    <property type="term" value="F:heme binding"/>
    <property type="evidence" value="ECO:0007669"/>
    <property type="project" value="InterPro"/>
</dbReference>
<dbReference type="SUPFAM" id="SSF48264">
    <property type="entry name" value="Cytochrome P450"/>
    <property type="match status" value="3"/>
</dbReference>
<evidence type="ECO:0000256" key="5">
    <source>
        <dbReference type="ARBA" id="ARBA00022723"/>
    </source>
</evidence>
<dbReference type="PRINTS" id="PR00463">
    <property type="entry name" value="EP450I"/>
</dbReference>
<dbReference type="PRINTS" id="PR00385">
    <property type="entry name" value="P450"/>
</dbReference>
<dbReference type="Proteomes" id="UP001186944">
    <property type="component" value="Unassembled WGS sequence"/>
</dbReference>
<accession>A0AA89BR36</accession>
<evidence type="ECO:0000313" key="13">
    <source>
        <dbReference type="EMBL" id="KAK3090941.1"/>
    </source>
</evidence>
<keyword evidence="6" id="KW-0256">Endoplasmic reticulum</keyword>
<keyword evidence="10" id="KW-0472">Membrane</keyword>
<evidence type="ECO:0000256" key="6">
    <source>
        <dbReference type="ARBA" id="ARBA00022824"/>
    </source>
</evidence>
<dbReference type="GO" id="GO:0005789">
    <property type="term" value="C:endoplasmic reticulum membrane"/>
    <property type="evidence" value="ECO:0007669"/>
    <property type="project" value="UniProtKB-SubCell"/>
</dbReference>
<keyword evidence="5 12" id="KW-0479">Metal-binding</keyword>
<dbReference type="InterPro" id="IPR002401">
    <property type="entry name" value="Cyt_P450_E_grp-I"/>
</dbReference>
<proteinExistence type="inferred from homology"/>
<keyword evidence="4 12" id="KW-0349">Heme</keyword>
<name>A0AA89BR36_PINIB</name>
<evidence type="ECO:0008006" key="15">
    <source>
        <dbReference type="Google" id="ProtNLM"/>
    </source>
</evidence>
<keyword evidence="8 12" id="KW-0408">Iron</keyword>
<dbReference type="EMBL" id="VSWD01000010">
    <property type="protein sequence ID" value="KAK3090941.1"/>
    <property type="molecule type" value="Genomic_DNA"/>
</dbReference>
<dbReference type="InterPro" id="IPR017972">
    <property type="entry name" value="Cyt_P450_CS"/>
</dbReference>
<reference evidence="13" key="1">
    <citation type="submission" date="2019-08" db="EMBL/GenBank/DDBJ databases">
        <title>The improved chromosome-level genome for the pearl oyster Pinctada fucata martensii using PacBio sequencing and Hi-C.</title>
        <authorList>
            <person name="Zheng Z."/>
        </authorList>
    </citation>
    <scope>NUCLEOTIDE SEQUENCE</scope>
    <source>
        <strain evidence="13">ZZ-2019</strain>
        <tissue evidence="13">Adductor muscle</tissue>
    </source>
</reference>
<evidence type="ECO:0000256" key="4">
    <source>
        <dbReference type="ARBA" id="ARBA00022617"/>
    </source>
</evidence>
<evidence type="ECO:0000256" key="3">
    <source>
        <dbReference type="ARBA" id="ARBA00010617"/>
    </source>
</evidence>
<evidence type="ECO:0000256" key="9">
    <source>
        <dbReference type="ARBA" id="ARBA00023033"/>
    </source>
</evidence>
<sequence length="1042" mass="120276">MPNFEKLNLLDLPGFVVYSPTKADEWYSKWKLSYWRRMGVPGPPPTLLIGNLGNIIKKRLGEQPDFMKGMLSIAVDEHWKFMRNTLTSTFSSGKMRITSPAIADCCEKLVENIKTKSKDGIEVIEIKEIFGCYTMDVIASAAFGIDVNSQRDPDNEFVKQAKKAFNISFQSPLILLSILFPSFGKLVQIVDKLKVRKGPFREIFDFFKNVTLSIIEDRKAGKEKRKDFMQIMLNAHNESIDKEDKENFVDYKEKDAKWRNRGLTIDEVTANSFLFFLAGYDTTANTMTFLAYNLAMNPECQEKCVEEVDRVLGKGKPDYDNVLKLEYLDNCMNETLRLHGPAPVTNRHVEEDTEVAGYKIPKDTAINVNIYVVHHNPEYWPDPDTFDPDRFTPEEKAKRHPYAFLPFGHGPRNCIGMRLAYLEAKAAIASILQKYRIKRCEETEMSPLINDCCEKLVENIKTKSKDGQEVIEIRDIFGCFTMDVIASTAFGIDVNSQTDPDNEFIKQAKKAFSVSYQSPLILLSIIFPSFGKVVQFIEKIKIRKAPFMDIYEFFNKVTLSIMEDRKDGKEKRKDFLQMMLNAHNEAIDKEDKENIVDYKEKDAKWRNRGMTTDEVTANSFLFFLAGYDTTANTMSFLAYNLAMNPECQEKCIEEVDRVLGKGKPDYDNMLKMEYLDNCMNETLRLQGPASITNRHVEEDCEVAGYKIPKDGALTISIYAVHHNPEHWPDPEKFDPDRFIPEEKAKRHPYAFLPFGHGPRNCIGMRLAFLEAKAALASILQKYRIKRCEQTEKRQDFMQIMLNAHNETVDKEDKLNMVEYKKGDSSWRNRGLTTDELTANAFLFFLAGYDTTSNTMAFLAYNLAMHPECQEKCIKELDKVVGKENPDYDSVLKLEYLDNCMNETMRMYGPIVLVNRHVEEDTEIAGYKVPKNTSLNIDIYTIHHDPEYWPDPDKFDPDRFSSEEKANRHPYAFLPFGHGPRNCIGMRLAYLKTKCAIARILQKYRILKCEETEVCCISYSMYVYRIMSFLSPLPCYLYGTYEN</sequence>
<feature type="binding site" description="axial binding residue" evidence="12">
    <location>
        <position position="414"/>
    </location>
    <ligand>
        <name>heme</name>
        <dbReference type="ChEBI" id="CHEBI:30413"/>
    </ligand>
    <ligandPart>
        <name>Fe</name>
        <dbReference type="ChEBI" id="CHEBI:18248"/>
    </ligandPart>
</feature>
<organism evidence="13 14">
    <name type="scientific">Pinctada imbricata</name>
    <name type="common">Atlantic pearl-oyster</name>
    <name type="synonym">Pinctada martensii</name>
    <dbReference type="NCBI Taxonomy" id="66713"/>
    <lineage>
        <taxon>Eukaryota</taxon>
        <taxon>Metazoa</taxon>
        <taxon>Spiralia</taxon>
        <taxon>Lophotrochozoa</taxon>
        <taxon>Mollusca</taxon>
        <taxon>Bivalvia</taxon>
        <taxon>Autobranchia</taxon>
        <taxon>Pteriomorphia</taxon>
        <taxon>Pterioida</taxon>
        <taxon>Pterioidea</taxon>
        <taxon>Pteriidae</taxon>
        <taxon>Pinctada</taxon>
    </lineage>
</organism>
<dbReference type="Pfam" id="PF00067">
    <property type="entry name" value="p450"/>
    <property type="match status" value="2"/>
</dbReference>
<evidence type="ECO:0000256" key="10">
    <source>
        <dbReference type="ARBA" id="ARBA00023136"/>
    </source>
</evidence>
<comment type="cofactor">
    <cofactor evidence="1 12">
        <name>heme</name>
        <dbReference type="ChEBI" id="CHEBI:30413"/>
    </cofactor>
</comment>
<evidence type="ECO:0000256" key="7">
    <source>
        <dbReference type="ARBA" id="ARBA00023002"/>
    </source>
</evidence>
<evidence type="ECO:0000256" key="1">
    <source>
        <dbReference type="ARBA" id="ARBA00001971"/>
    </source>
</evidence>
<keyword evidence="9" id="KW-0503">Monooxygenase</keyword>
<comment type="function">
    <text evidence="11">Cytochromes P450 are a group of heme-thiolate monooxygenases. They oxidize a variety of structurally unrelated compounds, including steroids, fatty acids, and xenobiotics.</text>
</comment>
<keyword evidence="7" id="KW-0560">Oxidoreductase</keyword>
<evidence type="ECO:0000256" key="2">
    <source>
        <dbReference type="ARBA" id="ARBA00004586"/>
    </source>
</evidence>
<dbReference type="GO" id="GO:0005506">
    <property type="term" value="F:iron ion binding"/>
    <property type="evidence" value="ECO:0007669"/>
    <property type="project" value="InterPro"/>
</dbReference>
<dbReference type="PANTHER" id="PTHR24302:SF15">
    <property type="entry name" value="FATTY-ACID PEROXYGENASE"/>
    <property type="match status" value="1"/>
</dbReference>
<keyword evidence="14" id="KW-1185">Reference proteome</keyword>
<evidence type="ECO:0000256" key="8">
    <source>
        <dbReference type="ARBA" id="ARBA00023004"/>
    </source>
</evidence>
<dbReference type="InterPro" id="IPR001128">
    <property type="entry name" value="Cyt_P450"/>
</dbReference>
<dbReference type="PROSITE" id="PS00086">
    <property type="entry name" value="CYTOCHROME_P450"/>
    <property type="match status" value="3"/>
</dbReference>
<dbReference type="PANTHER" id="PTHR24302">
    <property type="entry name" value="CYTOCHROME P450 FAMILY 3"/>
    <property type="match status" value="1"/>
</dbReference>
<gene>
    <name evidence="13" type="ORF">FSP39_015916</name>
</gene>
<evidence type="ECO:0000256" key="11">
    <source>
        <dbReference type="ARBA" id="ARBA00043906"/>
    </source>
</evidence>
<dbReference type="CDD" id="cd11055">
    <property type="entry name" value="CYP3A-like"/>
    <property type="match status" value="2"/>
</dbReference>
<dbReference type="InterPro" id="IPR050705">
    <property type="entry name" value="Cytochrome_P450_3A"/>
</dbReference>
<dbReference type="FunFam" id="1.10.630.10:FF:000182">
    <property type="entry name" value="Cytochrome P450 3A4"/>
    <property type="match status" value="1"/>
</dbReference>
<dbReference type="InterPro" id="IPR036396">
    <property type="entry name" value="Cyt_P450_sf"/>
</dbReference>
<evidence type="ECO:0000313" key="14">
    <source>
        <dbReference type="Proteomes" id="UP001186944"/>
    </source>
</evidence>
<dbReference type="GO" id="GO:0008395">
    <property type="term" value="F:steroid hydroxylase activity"/>
    <property type="evidence" value="ECO:0007669"/>
    <property type="project" value="TreeGrafter"/>
</dbReference>